<dbReference type="EMBL" id="JAJAQI010000014">
    <property type="protein sequence ID" value="MCB4822249.1"/>
    <property type="molecule type" value="Genomic_DNA"/>
</dbReference>
<evidence type="ECO:0000256" key="2">
    <source>
        <dbReference type="SAM" id="SignalP"/>
    </source>
</evidence>
<dbReference type="InterPro" id="IPR037175">
    <property type="entry name" value="KFase_sf"/>
</dbReference>
<dbReference type="AlphaFoldDB" id="A0A9X1L872"/>
<proteinExistence type="predicted"/>
<dbReference type="GO" id="GO:0019441">
    <property type="term" value="P:L-tryptophan catabolic process to kynurenine"/>
    <property type="evidence" value="ECO:0007669"/>
    <property type="project" value="InterPro"/>
</dbReference>
<gene>
    <name evidence="3" type="ORF">LHA35_10945</name>
</gene>
<feature type="chain" id="PRO_5040806122" evidence="2">
    <location>
        <begin position="22"/>
        <end position="349"/>
    </location>
</feature>
<protein>
    <submittedName>
        <fullName evidence="3">Cyclase family protein</fullName>
    </submittedName>
</protein>
<feature type="signal peptide" evidence="2">
    <location>
        <begin position="1"/>
        <end position="21"/>
    </location>
</feature>
<dbReference type="Pfam" id="PF04199">
    <property type="entry name" value="Cyclase"/>
    <property type="match status" value="1"/>
</dbReference>
<dbReference type="GO" id="GO:0004061">
    <property type="term" value="F:arylformamidase activity"/>
    <property type="evidence" value="ECO:0007669"/>
    <property type="project" value="InterPro"/>
</dbReference>
<dbReference type="Proteomes" id="UP001139311">
    <property type="component" value="Unassembled WGS sequence"/>
</dbReference>
<dbReference type="Gene3D" id="3.50.30.50">
    <property type="entry name" value="Putative cyclase"/>
    <property type="match status" value="1"/>
</dbReference>
<name>A0A9X1L872_9PROT</name>
<dbReference type="InterPro" id="IPR007325">
    <property type="entry name" value="KFase/CYL"/>
</dbReference>
<keyword evidence="2" id="KW-0732">Signal</keyword>
<evidence type="ECO:0000313" key="3">
    <source>
        <dbReference type="EMBL" id="MCB4822249.1"/>
    </source>
</evidence>
<evidence type="ECO:0000313" key="4">
    <source>
        <dbReference type="Proteomes" id="UP001139311"/>
    </source>
</evidence>
<accession>A0A9X1L872</accession>
<dbReference type="PANTHER" id="PTHR34861:SF10">
    <property type="entry name" value="CYCLASE"/>
    <property type="match status" value="1"/>
</dbReference>
<comment type="caution">
    <text evidence="3">The sequence shown here is derived from an EMBL/GenBank/DDBJ whole genome shotgun (WGS) entry which is preliminary data.</text>
</comment>
<sequence>MRVSTVAAAAVLVLSPVPGQAHGPGEHHQVRDHQAEHHPAAQQMAQARPAQQQQQQQGANWHPSRYGANDTIGAMNLLTPQKVLEAARLVQRGQVYRLGVPVGRETPAYPPRNAAVTILMPDQHGGAIVPSENKVSYVDDMFTGWLGVGSQLDGFGHLGIDNVFYNGNRAEDFVRTTGVTKLGIENVPPMVTRGVLVDMARARNKPMLEEGEVITAEDLQAAMRDQGVQLRQGDVILIHTGWVEMLERDPARFGKGEPGIDAGAAEWLAGQGVVAVGADTWGVEAVPFKNPNRVWEGHQILLAKNGVHILEVMDTRGLARDRATEFLFVLGQPLLKGAVQAMINPIAIR</sequence>
<dbReference type="RefSeq" id="WP_226608211.1">
    <property type="nucleotide sequence ID" value="NZ_JAJAQI010000014.1"/>
</dbReference>
<reference evidence="3" key="1">
    <citation type="submission" date="2021-10" db="EMBL/GenBank/DDBJ databases">
        <title>Roseicella aerolatum sp. nov., isolated from aerosols of e-waste dismantling site.</title>
        <authorList>
            <person name="Qin T."/>
        </authorList>
    </citation>
    <scope>NUCLEOTIDE SEQUENCE</scope>
    <source>
        <strain evidence="3">GB24</strain>
    </source>
</reference>
<feature type="compositionally biased region" description="Basic and acidic residues" evidence="1">
    <location>
        <begin position="24"/>
        <end position="39"/>
    </location>
</feature>
<dbReference type="PANTHER" id="PTHR34861">
    <property type="match status" value="1"/>
</dbReference>
<evidence type="ECO:0000256" key="1">
    <source>
        <dbReference type="SAM" id="MobiDB-lite"/>
    </source>
</evidence>
<keyword evidence="4" id="KW-1185">Reference proteome</keyword>
<feature type="compositionally biased region" description="Low complexity" evidence="1">
    <location>
        <begin position="40"/>
        <end position="59"/>
    </location>
</feature>
<dbReference type="SUPFAM" id="SSF102198">
    <property type="entry name" value="Putative cyclase"/>
    <property type="match status" value="1"/>
</dbReference>
<feature type="region of interest" description="Disordered" evidence="1">
    <location>
        <begin position="17"/>
        <end position="66"/>
    </location>
</feature>
<organism evidence="3 4">
    <name type="scientific">Roseicella aerolata</name>
    <dbReference type="NCBI Taxonomy" id="2883479"/>
    <lineage>
        <taxon>Bacteria</taxon>
        <taxon>Pseudomonadati</taxon>
        <taxon>Pseudomonadota</taxon>
        <taxon>Alphaproteobacteria</taxon>
        <taxon>Acetobacterales</taxon>
        <taxon>Roseomonadaceae</taxon>
        <taxon>Roseicella</taxon>
    </lineage>
</organism>